<reference evidence="3 4" key="2">
    <citation type="submission" date="2018-05" db="EMBL/GenBank/DDBJ databases">
        <authorList>
            <person name="Lanie J.A."/>
            <person name="Ng W.-L."/>
            <person name="Kazmierczak K.M."/>
            <person name="Andrzejewski T.M."/>
            <person name="Davidsen T.M."/>
            <person name="Wayne K.J."/>
            <person name="Tettelin H."/>
            <person name="Glass J.I."/>
            <person name="Rusch D."/>
            <person name="Podicherti R."/>
            <person name="Tsui H.-C.T."/>
            <person name="Winkler M.E."/>
        </authorList>
    </citation>
    <scope>NUCLEOTIDE SEQUENCE [LARGE SCALE GENOMIC DNA]</scope>
    <source>
        <strain evidence="3 4">C305</strain>
    </source>
</reference>
<comment type="caution">
    <text evidence="3">The sequence shown here is derived from an EMBL/GenBank/DDBJ whole genome shotgun (WGS) entry which is preliminary data.</text>
</comment>
<protein>
    <recommendedName>
        <fullName evidence="2">Outer membrane protein beta-barrel domain-containing protein</fullName>
    </recommendedName>
</protein>
<feature type="domain" description="Outer membrane protein beta-barrel" evidence="2">
    <location>
        <begin position="9"/>
        <end position="191"/>
    </location>
</feature>
<evidence type="ECO:0000313" key="3">
    <source>
        <dbReference type="EMBL" id="PWH84659.1"/>
    </source>
</evidence>
<evidence type="ECO:0000256" key="1">
    <source>
        <dbReference type="ARBA" id="ARBA00022729"/>
    </source>
</evidence>
<keyword evidence="1" id="KW-0732">Signal</keyword>
<organism evidence="3 4">
    <name type="scientific">Brumimicrobium oceani</name>
    <dbReference type="NCBI Taxonomy" id="2100725"/>
    <lineage>
        <taxon>Bacteria</taxon>
        <taxon>Pseudomonadati</taxon>
        <taxon>Bacteroidota</taxon>
        <taxon>Flavobacteriia</taxon>
        <taxon>Flavobacteriales</taxon>
        <taxon>Crocinitomicaceae</taxon>
        <taxon>Brumimicrobium</taxon>
    </lineage>
</organism>
<dbReference type="EMBL" id="QFRJ01000012">
    <property type="protein sequence ID" value="PWH84659.1"/>
    <property type="molecule type" value="Genomic_DNA"/>
</dbReference>
<reference evidence="3 4" key="1">
    <citation type="submission" date="2018-05" db="EMBL/GenBank/DDBJ databases">
        <title>Brumimicrobium oceani sp. nov., isolated from coastal sediment.</title>
        <authorList>
            <person name="Kou Y."/>
        </authorList>
    </citation>
    <scope>NUCLEOTIDE SEQUENCE [LARGE SCALE GENOMIC DNA]</scope>
    <source>
        <strain evidence="3 4">C305</strain>
    </source>
</reference>
<keyword evidence="4" id="KW-1185">Reference proteome</keyword>
<evidence type="ECO:0000259" key="2">
    <source>
        <dbReference type="Pfam" id="PF13505"/>
    </source>
</evidence>
<dbReference type="InterPro" id="IPR011250">
    <property type="entry name" value="OMP/PagP_B-barrel"/>
</dbReference>
<dbReference type="Pfam" id="PF13505">
    <property type="entry name" value="OMP_b-brl"/>
    <property type="match status" value="1"/>
</dbReference>
<dbReference type="AlphaFoldDB" id="A0A2U2XA37"/>
<proteinExistence type="predicted"/>
<dbReference type="Gene3D" id="2.40.160.20">
    <property type="match status" value="1"/>
</dbReference>
<dbReference type="InterPro" id="IPR027385">
    <property type="entry name" value="Beta-barrel_OMP"/>
</dbReference>
<evidence type="ECO:0000313" key="4">
    <source>
        <dbReference type="Proteomes" id="UP000245370"/>
    </source>
</evidence>
<sequence length="193" mass="21089">MKRNLLITSLLILFFSATAISQIGIKGGFALGEPLNDNASNMHLGFDVGVTYDITENITAEILLESLNRKESLSIPFFGTIDIKSNVMPVTIGGHYKFLTDKIQPYAGLNLGIYRFKSEAFGTSASESYFGFQPKAGISLEITENIFIDLTAKYHIAFTPSTIQTDEFGNSTGQSNSNTTIFGANIGVIYKFN</sequence>
<name>A0A2U2XA37_9FLAO</name>
<accession>A0A2U2XA37</accession>
<dbReference type="RefSeq" id="WP_109360271.1">
    <property type="nucleotide sequence ID" value="NZ_QFRJ01000012.1"/>
</dbReference>
<gene>
    <name evidence="3" type="ORF">DIT68_13110</name>
</gene>
<dbReference type="SUPFAM" id="SSF56925">
    <property type="entry name" value="OMPA-like"/>
    <property type="match status" value="1"/>
</dbReference>
<dbReference type="OrthoDB" id="1467600at2"/>
<dbReference type="Proteomes" id="UP000245370">
    <property type="component" value="Unassembled WGS sequence"/>
</dbReference>